<keyword evidence="6" id="KW-1185">Reference proteome</keyword>
<evidence type="ECO:0000256" key="1">
    <source>
        <dbReference type="ARBA" id="ARBA00008919"/>
    </source>
</evidence>
<dbReference type="RefSeq" id="WP_092998997.1">
    <property type="nucleotide sequence ID" value="NZ_FMWD01000014.1"/>
</dbReference>
<dbReference type="Proteomes" id="UP000199648">
    <property type="component" value="Unassembled WGS sequence"/>
</dbReference>
<protein>
    <submittedName>
        <fullName evidence="5">Glycosyltransferase family 10 (Fucosyltransferase) C-term</fullName>
    </submittedName>
</protein>
<dbReference type="STRING" id="415747.SAMN03097708_03105"/>
<keyword evidence="2 5" id="KW-0328">Glycosyltransferase</keyword>
<dbReference type="InterPro" id="IPR038577">
    <property type="entry name" value="GT10-like_C_sf"/>
</dbReference>
<dbReference type="PANTHER" id="PTHR11929">
    <property type="entry name" value="ALPHA- 1,3 -FUCOSYLTRANSFERASE"/>
    <property type="match status" value="1"/>
</dbReference>
<evidence type="ECO:0000259" key="4">
    <source>
        <dbReference type="Pfam" id="PF00852"/>
    </source>
</evidence>
<sequence length="334" mass="38517">MLISFVTDKPYQGDRIFDESDPTRAKYAKMKDEFARLGHQIHTSDILAPAEADAVIMHDLKSGFEASLSPSGENYALLVESSIIRPESYRRKNHRHFKKIFTWHDGLVCLNESYVKVCYGFSFPERIPTGLVDRQKLCALIISNKSSNARGELYSKRREVIRWFEGNHPSDFDLYGRGWNRLNLGASLLSSVLRRVRPVVYVLDLLFAEKYRSYRGEVLSKANVLSRYKFGIAFENVVNVPGYITEKIFDCLFSGCVPIYFGANNIKDYIPEECFIDFRRYESFDELYEYISALSDDAYLEYQRNILEFIYGGAADRFSARTFARTIVDEVVGV</sequence>
<dbReference type="Pfam" id="PF00852">
    <property type="entry name" value="Glyco_transf_10"/>
    <property type="match status" value="1"/>
</dbReference>
<dbReference type="InterPro" id="IPR001503">
    <property type="entry name" value="Glyco_trans_10"/>
</dbReference>
<evidence type="ECO:0000256" key="2">
    <source>
        <dbReference type="ARBA" id="ARBA00022676"/>
    </source>
</evidence>
<dbReference type="AlphaFoldDB" id="A0A1G5R193"/>
<accession>A0A1G5R193</accession>
<dbReference type="Gene3D" id="3.40.50.11660">
    <property type="entry name" value="Glycosyl transferase family 10, C-terminal domain"/>
    <property type="match status" value="1"/>
</dbReference>
<reference evidence="5 6" key="1">
    <citation type="submission" date="2016-10" db="EMBL/GenBank/DDBJ databases">
        <authorList>
            <person name="de Groot N.N."/>
        </authorList>
    </citation>
    <scope>NUCLEOTIDE SEQUENCE [LARGE SCALE GENOMIC DNA]</scope>
    <source>
        <strain evidence="5 6">HLD2</strain>
    </source>
</reference>
<evidence type="ECO:0000313" key="6">
    <source>
        <dbReference type="Proteomes" id="UP000199648"/>
    </source>
</evidence>
<evidence type="ECO:0000256" key="3">
    <source>
        <dbReference type="ARBA" id="ARBA00022679"/>
    </source>
</evidence>
<dbReference type="InterPro" id="IPR055270">
    <property type="entry name" value="Glyco_tran_10_C"/>
</dbReference>
<proteinExistence type="inferred from homology"/>
<evidence type="ECO:0000313" key="5">
    <source>
        <dbReference type="EMBL" id="SCZ67241.1"/>
    </source>
</evidence>
<organism evidence="5 6">
    <name type="scientific">Thiohalomonas denitrificans</name>
    <dbReference type="NCBI Taxonomy" id="415747"/>
    <lineage>
        <taxon>Bacteria</taxon>
        <taxon>Pseudomonadati</taxon>
        <taxon>Pseudomonadota</taxon>
        <taxon>Gammaproteobacteria</taxon>
        <taxon>Thiohalomonadales</taxon>
        <taxon>Thiohalomonadaceae</taxon>
        <taxon>Thiohalomonas</taxon>
    </lineage>
</organism>
<feature type="domain" description="Fucosyltransferase C-terminal" evidence="4">
    <location>
        <begin position="221"/>
        <end position="302"/>
    </location>
</feature>
<dbReference type="OrthoDB" id="9791032at2"/>
<dbReference type="PANTHER" id="PTHR11929:SF194">
    <property type="entry name" value="ALPHA-(1,3)-FUCOSYLTRANSFERASE 10"/>
    <property type="match status" value="1"/>
</dbReference>
<dbReference type="EMBL" id="FMWD01000014">
    <property type="protein sequence ID" value="SCZ67241.1"/>
    <property type="molecule type" value="Genomic_DNA"/>
</dbReference>
<name>A0A1G5R193_9GAMM</name>
<gene>
    <name evidence="5" type="ORF">SAMN03097708_03105</name>
</gene>
<dbReference type="GO" id="GO:0046920">
    <property type="term" value="F:alpha-(1-&gt;3)-fucosyltransferase activity"/>
    <property type="evidence" value="ECO:0007669"/>
    <property type="project" value="TreeGrafter"/>
</dbReference>
<comment type="similarity">
    <text evidence="1">Belongs to the glycosyltransferase 10 family.</text>
</comment>
<dbReference type="GO" id="GO:0016020">
    <property type="term" value="C:membrane"/>
    <property type="evidence" value="ECO:0007669"/>
    <property type="project" value="InterPro"/>
</dbReference>
<keyword evidence="3 5" id="KW-0808">Transferase</keyword>
<dbReference type="SUPFAM" id="SSF53756">
    <property type="entry name" value="UDP-Glycosyltransferase/glycogen phosphorylase"/>
    <property type="match status" value="1"/>
</dbReference>